<proteinExistence type="predicted"/>
<organism evidence="2 3">
    <name type="scientific">Thiorhodovibrio winogradskyi</name>
    <dbReference type="NCBI Taxonomy" id="77007"/>
    <lineage>
        <taxon>Bacteria</taxon>
        <taxon>Pseudomonadati</taxon>
        <taxon>Pseudomonadota</taxon>
        <taxon>Gammaproteobacteria</taxon>
        <taxon>Chromatiales</taxon>
        <taxon>Chromatiaceae</taxon>
        <taxon>Thiorhodovibrio</taxon>
    </lineage>
</organism>
<name>A0ABZ0SAJ4_9GAMM</name>
<keyword evidence="3" id="KW-1185">Reference proteome</keyword>
<keyword evidence="1" id="KW-0812">Transmembrane</keyword>
<accession>A0ABZ0SAJ4</accession>
<dbReference type="Proteomes" id="UP001432180">
    <property type="component" value="Chromosome"/>
</dbReference>
<dbReference type="RefSeq" id="WP_328983355.1">
    <property type="nucleotide sequence ID" value="NZ_CP121472.1"/>
</dbReference>
<feature type="transmembrane region" description="Helical" evidence="1">
    <location>
        <begin position="6"/>
        <end position="35"/>
    </location>
</feature>
<keyword evidence="1" id="KW-0472">Membrane</keyword>
<evidence type="ECO:0000256" key="1">
    <source>
        <dbReference type="SAM" id="Phobius"/>
    </source>
</evidence>
<evidence type="ECO:0000313" key="3">
    <source>
        <dbReference type="Proteomes" id="UP001432180"/>
    </source>
</evidence>
<sequence length="41" mass="4443">MNPIQGLLGAAVFSAFSLFLFGWVTIPAGALLGWLMNRQPH</sequence>
<dbReference type="EMBL" id="CP121472">
    <property type="protein sequence ID" value="WPL17544.1"/>
    <property type="molecule type" value="Genomic_DNA"/>
</dbReference>
<gene>
    <name evidence="2" type="ORF">Thiowin_02569</name>
</gene>
<evidence type="ECO:0000313" key="2">
    <source>
        <dbReference type="EMBL" id="WPL17544.1"/>
    </source>
</evidence>
<reference evidence="2 3" key="1">
    <citation type="journal article" date="2023" name="Microorganisms">
        <title>Thiorhodovibrio frisius and Trv. litoralis spp. nov., Two Novel Members from a Clade of Fastidious Purple Sulfur Bacteria That Exhibit Unique Red-Shifted Light-Harvesting Capabilities.</title>
        <authorList>
            <person name="Methner A."/>
            <person name="Kuzyk S.B."/>
            <person name="Petersen J."/>
            <person name="Bauer S."/>
            <person name="Brinkmann H."/>
            <person name="Sichau K."/>
            <person name="Wanner G."/>
            <person name="Wolf J."/>
            <person name="Neumann-Schaal M."/>
            <person name="Henke P."/>
            <person name="Tank M."/>
            <person name="Sproer C."/>
            <person name="Bunk B."/>
            <person name="Overmann J."/>
        </authorList>
    </citation>
    <scope>NUCLEOTIDE SEQUENCE [LARGE SCALE GENOMIC DNA]</scope>
    <source>
        <strain evidence="2 3">DSM 6702</strain>
    </source>
</reference>
<keyword evidence="1" id="KW-1133">Transmembrane helix</keyword>
<protein>
    <submittedName>
        <fullName evidence="2">Uncharacterized protein</fullName>
    </submittedName>
</protein>